<protein>
    <submittedName>
        <fullName evidence="2">Uncharacterized protein</fullName>
    </submittedName>
</protein>
<sequence>MSHSSRIPVILLFLCLALIASAQKTFDNTRFDLNPNLPFEDSLPVVSDSKDEKPKQILAPAKEEMIKPPPTPAPLPPPPPPPLQTTPTISPISPVTLPPLSVISSVPSMTFPTMPTIAPFSFSTFPSPPATTSPAFISPHAGSSLPPSNLIPFQGSRTIQLIPANQHRDRVDLWFKEVFDFSACYKNVDNVSEKFLQKFPRNLLKNNKEIVLADLLNSRLKECVRKQERNEWQIIDQNISSLNLPASEENECRSGIVQEQISCYNAQSYSCQFVQPRYNFRLVPTRIIVQEARLAEDGAEKCRKVAKMLKKQKILNI</sequence>
<dbReference type="Proteomes" id="UP000887580">
    <property type="component" value="Unplaced"/>
</dbReference>
<evidence type="ECO:0000313" key="1">
    <source>
        <dbReference type="Proteomes" id="UP000887580"/>
    </source>
</evidence>
<dbReference type="WBParaSite" id="PS1159_v2.g9129.t1">
    <property type="protein sequence ID" value="PS1159_v2.g9129.t1"/>
    <property type="gene ID" value="PS1159_v2.g9129"/>
</dbReference>
<organism evidence="1 2">
    <name type="scientific">Panagrolaimus sp. PS1159</name>
    <dbReference type="NCBI Taxonomy" id="55785"/>
    <lineage>
        <taxon>Eukaryota</taxon>
        <taxon>Metazoa</taxon>
        <taxon>Ecdysozoa</taxon>
        <taxon>Nematoda</taxon>
        <taxon>Chromadorea</taxon>
        <taxon>Rhabditida</taxon>
        <taxon>Tylenchina</taxon>
        <taxon>Panagrolaimomorpha</taxon>
        <taxon>Panagrolaimoidea</taxon>
        <taxon>Panagrolaimidae</taxon>
        <taxon>Panagrolaimus</taxon>
    </lineage>
</organism>
<reference evidence="2" key="1">
    <citation type="submission" date="2022-11" db="UniProtKB">
        <authorList>
            <consortium name="WormBaseParasite"/>
        </authorList>
    </citation>
    <scope>IDENTIFICATION</scope>
</reference>
<accession>A0AC35GVE9</accession>
<name>A0AC35GVE9_9BILA</name>
<evidence type="ECO:0000313" key="2">
    <source>
        <dbReference type="WBParaSite" id="PS1159_v2.g9129.t1"/>
    </source>
</evidence>
<proteinExistence type="predicted"/>